<proteinExistence type="predicted"/>
<evidence type="ECO:0000259" key="1">
    <source>
        <dbReference type="Pfam" id="PF13439"/>
    </source>
</evidence>
<dbReference type="Pfam" id="PF13439">
    <property type="entry name" value="Glyco_transf_4"/>
    <property type="match status" value="1"/>
</dbReference>
<dbReference type="EMBL" id="BARV01031446">
    <property type="protein sequence ID" value="GAI37746.1"/>
    <property type="molecule type" value="Genomic_DNA"/>
</dbReference>
<feature type="domain" description="Glycosyltransferase subfamily 4-like N-terminal" evidence="1">
    <location>
        <begin position="14"/>
        <end position="177"/>
    </location>
</feature>
<dbReference type="AlphaFoldDB" id="X1P5L0"/>
<evidence type="ECO:0000313" key="2">
    <source>
        <dbReference type="EMBL" id="GAI37746.1"/>
    </source>
</evidence>
<name>X1P5L0_9ZZZZ</name>
<accession>X1P5L0</accession>
<gene>
    <name evidence="2" type="ORF">S06H3_49759</name>
</gene>
<sequence>MRIAMVGDEFVPDMGGVPLYTLGLSTALAKLGAEPVIITHAHQGQTERDEFHGIEVRRLRGFVVPCLNRAVSPALAHRLHTHLKFDGFDVVHGQDVHSSMALLSIILAHRRMIPSVLTCHSVRGSLGAWRVVYQPITLIVKRADGILAVSEAARELYIGLGVLDTKVKVIPNGVDLSLFNPNVDGSAIRAQLGIGQDPLVATAIRLIKRKGPRYLIDAFDRVLQAIPNVKLAIAGQG</sequence>
<dbReference type="PANTHER" id="PTHR45871">
    <property type="entry name" value="N-ACETYLGLUCOSAMINYL-PHOSPHATIDYLINOSITOL BIOSYNTHETIC PROTEIN"/>
    <property type="match status" value="1"/>
</dbReference>
<organism evidence="2">
    <name type="scientific">marine sediment metagenome</name>
    <dbReference type="NCBI Taxonomy" id="412755"/>
    <lineage>
        <taxon>unclassified sequences</taxon>
        <taxon>metagenomes</taxon>
        <taxon>ecological metagenomes</taxon>
    </lineage>
</organism>
<protein>
    <recommendedName>
        <fullName evidence="1">Glycosyltransferase subfamily 4-like N-terminal domain-containing protein</fullName>
    </recommendedName>
</protein>
<dbReference type="SUPFAM" id="SSF53756">
    <property type="entry name" value="UDP-Glycosyltransferase/glycogen phosphorylase"/>
    <property type="match status" value="1"/>
</dbReference>
<dbReference type="PANTHER" id="PTHR45871:SF1">
    <property type="entry name" value="PHOSPHATIDYLINOSITOL N-ACETYLGLUCOSAMINYLTRANSFERASE SUBUNIT A"/>
    <property type="match status" value="1"/>
</dbReference>
<dbReference type="InterPro" id="IPR028098">
    <property type="entry name" value="Glyco_trans_4-like_N"/>
</dbReference>
<dbReference type="Gene3D" id="3.40.50.2000">
    <property type="entry name" value="Glycogen Phosphorylase B"/>
    <property type="match status" value="2"/>
</dbReference>
<dbReference type="CDD" id="cd03801">
    <property type="entry name" value="GT4_PimA-like"/>
    <property type="match status" value="1"/>
</dbReference>
<reference evidence="2" key="1">
    <citation type="journal article" date="2014" name="Front. Microbiol.">
        <title>High frequency of phylogenetically diverse reductive dehalogenase-homologous genes in deep subseafloor sedimentary metagenomes.</title>
        <authorList>
            <person name="Kawai M."/>
            <person name="Futagami T."/>
            <person name="Toyoda A."/>
            <person name="Takaki Y."/>
            <person name="Nishi S."/>
            <person name="Hori S."/>
            <person name="Arai W."/>
            <person name="Tsubouchi T."/>
            <person name="Morono Y."/>
            <person name="Uchiyama I."/>
            <person name="Ito T."/>
            <person name="Fujiyama A."/>
            <person name="Inagaki F."/>
            <person name="Takami H."/>
        </authorList>
    </citation>
    <scope>NUCLEOTIDE SEQUENCE</scope>
    <source>
        <strain evidence="2">Expedition CK06-06</strain>
    </source>
</reference>
<feature type="non-terminal residue" evidence="2">
    <location>
        <position position="237"/>
    </location>
</feature>
<comment type="caution">
    <text evidence="2">The sequence shown here is derived from an EMBL/GenBank/DDBJ whole genome shotgun (WGS) entry which is preliminary data.</text>
</comment>